<dbReference type="eggNOG" id="ENOG502SMUP">
    <property type="taxonomic scope" value="Eukaryota"/>
</dbReference>
<evidence type="ECO:0000313" key="1">
    <source>
        <dbReference type="EMBL" id="EJD35314.1"/>
    </source>
</evidence>
<keyword evidence="2" id="KW-1185">Reference proteome</keyword>
<feature type="non-terminal residue" evidence="1">
    <location>
        <position position="251"/>
    </location>
</feature>
<protein>
    <recommendedName>
        <fullName evidence="3">DNase I-like protein</fullName>
    </recommendedName>
</protein>
<dbReference type="OrthoDB" id="416119at2759"/>
<sequence>MNNLLTNACDVESHVLVPGRAIMINFEWHAGDHITVLAVYAPTGTRENGLMWADIAAKLTDNAANLPRPDMLLGDFNFVEDPIDRYPAGLNAIDSPASFSDLKRETGLIDGWRNTFPDEVEWTWRNSARSAMSRIDRIYLSRSLNSQSREWKVSITGITKDDHSRLQVDVAHAQAPETGPGRWAMALFLTQDQRFLESVNAKGLQLQDQLVAISRTTRTGDWNAQTLWLKFKTQVTALAKARMRQINCKRD</sequence>
<dbReference type="InParanoid" id="J0D830"/>
<evidence type="ECO:0008006" key="3">
    <source>
        <dbReference type="Google" id="ProtNLM"/>
    </source>
</evidence>
<accession>J0D830</accession>
<name>J0D830_AURST</name>
<dbReference type="Proteomes" id="UP000006514">
    <property type="component" value="Unassembled WGS sequence"/>
</dbReference>
<dbReference type="OMA" id="WAREWAS"/>
<organism evidence="1 2">
    <name type="scientific">Auricularia subglabra (strain TFB-10046 / SS5)</name>
    <name type="common">White-rot fungus</name>
    <name type="synonym">Auricularia delicata (strain TFB10046)</name>
    <dbReference type="NCBI Taxonomy" id="717982"/>
    <lineage>
        <taxon>Eukaryota</taxon>
        <taxon>Fungi</taxon>
        <taxon>Dikarya</taxon>
        <taxon>Basidiomycota</taxon>
        <taxon>Agaricomycotina</taxon>
        <taxon>Agaricomycetes</taxon>
        <taxon>Auriculariales</taxon>
        <taxon>Auriculariaceae</taxon>
        <taxon>Auricularia</taxon>
    </lineage>
</organism>
<reference evidence="2" key="1">
    <citation type="journal article" date="2012" name="Science">
        <title>The Paleozoic origin of enzymatic lignin decomposition reconstructed from 31 fungal genomes.</title>
        <authorList>
            <person name="Floudas D."/>
            <person name="Binder M."/>
            <person name="Riley R."/>
            <person name="Barry K."/>
            <person name="Blanchette R.A."/>
            <person name="Henrissat B."/>
            <person name="Martinez A.T."/>
            <person name="Otillar R."/>
            <person name="Spatafora J.W."/>
            <person name="Yadav J.S."/>
            <person name="Aerts A."/>
            <person name="Benoit I."/>
            <person name="Boyd A."/>
            <person name="Carlson A."/>
            <person name="Copeland A."/>
            <person name="Coutinho P.M."/>
            <person name="de Vries R.P."/>
            <person name="Ferreira P."/>
            <person name="Findley K."/>
            <person name="Foster B."/>
            <person name="Gaskell J."/>
            <person name="Glotzer D."/>
            <person name="Gorecki P."/>
            <person name="Heitman J."/>
            <person name="Hesse C."/>
            <person name="Hori C."/>
            <person name="Igarashi K."/>
            <person name="Jurgens J.A."/>
            <person name="Kallen N."/>
            <person name="Kersten P."/>
            <person name="Kohler A."/>
            <person name="Kuees U."/>
            <person name="Kumar T.K.A."/>
            <person name="Kuo A."/>
            <person name="LaButti K."/>
            <person name="Larrondo L.F."/>
            <person name="Lindquist E."/>
            <person name="Ling A."/>
            <person name="Lombard V."/>
            <person name="Lucas S."/>
            <person name="Lundell T."/>
            <person name="Martin R."/>
            <person name="McLaughlin D.J."/>
            <person name="Morgenstern I."/>
            <person name="Morin E."/>
            <person name="Murat C."/>
            <person name="Nagy L.G."/>
            <person name="Nolan M."/>
            <person name="Ohm R.A."/>
            <person name="Patyshakuliyeva A."/>
            <person name="Rokas A."/>
            <person name="Ruiz-Duenas F.J."/>
            <person name="Sabat G."/>
            <person name="Salamov A."/>
            <person name="Samejima M."/>
            <person name="Schmutz J."/>
            <person name="Slot J.C."/>
            <person name="St John F."/>
            <person name="Stenlid J."/>
            <person name="Sun H."/>
            <person name="Sun S."/>
            <person name="Syed K."/>
            <person name="Tsang A."/>
            <person name="Wiebenga A."/>
            <person name="Young D."/>
            <person name="Pisabarro A."/>
            <person name="Eastwood D.C."/>
            <person name="Martin F."/>
            <person name="Cullen D."/>
            <person name="Grigoriev I.V."/>
            <person name="Hibbett D.S."/>
        </authorList>
    </citation>
    <scope>NUCLEOTIDE SEQUENCE [LARGE SCALE GENOMIC DNA]</scope>
    <source>
        <strain evidence="2">TFB10046</strain>
    </source>
</reference>
<proteinExistence type="predicted"/>
<dbReference type="Gene3D" id="3.60.10.10">
    <property type="entry name" value="Endonuclease/exonuclease/phosphatase"/>
    <property type="match status" value="1"/>
</dbReference>
<dbReference type="SUPFAM" id="SSF56219">
    <property type="entry name" value="DNase I-like"/>
    <property type="match status" value="1"/>
</dbReference>
<gene>
    <name evidence="1" type="ORF">AURDEDRAFT_75457</name>
</gene>
<dbReference type="EMBL" id="JH687895">
    <property type="protein sequence ID" value="EJD35314.1"/>
    <property type="molecule type" value="Genomic_DNA"/>
</dbReference>
<evidence type="ECO:0000313" key="2">
    <source>
        <dbReference type="Proteomes" id="UP000006514"/>
    </source>
</evidence>
<dbReference type="AlphaFoldDB" id="J0D830"/>
<dbReference type="InterPro" id="IPR036691">
    <property type="entry name" value="Endo/exonu/phosph_ase_sf"/>
</dbReference>
<dbReference type="KEGG" id="adl:AURDEDRAFT_75457"/>